<dbReference type="RefSeq" id="WP_344775069.1">
    <property type="nucleotide sequence ID" value="NZ_BAABBX010000010.1"/>
</dbReference>
<dbReference type="InterPro" id="IPR050625">
    <property type="entry name" value="ParA/MinD_ATPase"/>
</dbReference>
<reference evidence="5" key="1">
    <citation type="journal article" date="2019" name="Int. J. Syst. Evol. Microbiol.">
        <title>The Global Catalogue of Microorganisms (GCM) 10K type strain sequencing project: providing services to taxonomists for standard genome sequencing and annotation.</title>
        <authorList>
            <consortium name="The Broad Institute Genomics Platform"/>
            <consortium name="The Broad Institute Genome Sequencing Center for Infectious Disease"/>
            <person name="Wu L."/>
            <person name="Ma J."/>
        </authorList>
    </citation>
    <scope>NUCLEOTIDE SEQUENCE [LARGE SCALE GENOMIC DNA]</scope>
    <source>
        <strain evidence="5">JCM 17593</strain>
    </source>
</reference>
<dbReference type="EMBL" id="BAABBX010000010">
    <property type="protein sequence ID" value="GAA4187763.1"/>
    <property type="molecule type" value="Genomic_DNA"/>
</dbReference>
<evidence type="ECO:0000313" key="5">
    <source>
        <dbReference type="Proteomes" id="UP001500213"/>
    </source>
</evidence>
<organism evidence="4 5">
    <name type="scientific">Gryllotalpicola kribbensis</name>
    <dbReference type="NCBI Taxonomy" id="993084"/>
    <lineage>
        <taxon>Bacteria</taxon>
        <taxon>Bacillati</taxon>
        <taxon>Actinomycetota</taxon>
        <taxon>Actinomycetes</taxon>
        <taxon>Micrococcales</taxon>
        <taxon>Microbacteriaceae</taxon>
        <taxon>Gryllotalpicola</taxon>
    </lineage>
</organism>
<keyword evidence="2" id="KW-0067">ATP-binding</keyword>
<dbReference type="PANTHER" id="PTHR43384:SF6">
    <property type="entry name" value="SEPTUM SITE-DETERMINING PROTEIN MIND HOMOLOG, CHLOROPLASTIC"/>
    <property type="match status" value="1"/>
</dbReference>
<evidence type="ECO:0000313" key="4">
    <source>
        <dbReference type="EMBL" id="GAA4187763.1"/>
    </source>
</evidence>
<dbReference type="SUPFAM" id="SSF52540">
    <property type="entry name" value="P-loop containing nucleoside triphosphate hydrolases"/>
    <property type="match status" value="1"/>
</dbReference>
<accession>A0ABP8AQR1</accession>
<feature type="region of interest" description="Disordered" evidence="3">
    <location>
        <begin position="407"/>
        <end position="444"/>
    </location>
</feature>
<name>A0ABP8AQR1_9MICO</name>
<dbReference type="Proteomes" id="UP001500213">
    <property type="component" value="Unassembled WGS sequence"/>
</dbReference>
<keyword evidence="1" id="KW-0547">Nucleotide-binding</keyword>
<proteinExistence type="predicted"/>
<dbReference type="Gene3D" id="3.40.50.300">
    <property type="entry name" value="P-loop containing nucleotide triphosphate hydrolases"/>
    <property type="match status" value="1"/>
</dbReference>
<dbReference type="PANTHER" id="PTHR43384">
    <property type="entry name" value="SEPTUM SITE-DETERMINING PROTEIN MIND HOMOLOG, CHLOROPLASTIC-RELATED"/>
    <property type="match status" value="1"/>
</dbReference>
<gene>
    <name evidence="4" type="ORF">GCM10022288_13060</name>
</gene>
<protein>
    <recommendedName>
        <fullName evidence="6">CobQ/CobB/MinD/ParA nucleotide binding domain-containing protein</fullName>
    </recommendedName>
</protein>
<feature type="region of interest" description="Disordered" evidence="3">
    <location>
        <begin position="114"/>
        <end position="133"/>
    </location>
</feature>
<comment type="caution">
    <text evidence="4">The sequence shown here is derived from an EMBL/GenBank/DDBJ whole genome shotgun (WGS) entry which is preliminary data.</text>
</comment>
<evidence type="ECO:0008006" key="6">
    <source>
        <dbReference type="Google" id="ProtNLM"/>
    </source>
</evidence>
<evidence type="ECO:0000256" key="3">
    <source>
        <dbReference type="SAM" id="MobiDB-lite"/>
    </source>
</evidence>
<feature type="compositionally biased region" description="Basic residues" evidence="3">
    <location>
        <begin position="411"/>
        <end position="422"/>
    </location>
</feature>
<keyword evidence="5" id="KW-1185">Reference proteome</keyword>
<dbReference type="InterPro" id="IPR027417">
    <property type="entry name" value="P-loop_NTPase"/>
</dbReference>
<sequence>MAQLALSLDRHAEDALLPGALQAGHAVVARVQTAGELAATLAAHDVELALVSAARSRLTPELCAAAAAAGVRLVVFAQTVDERDVASRAGAPEVLIEPASWAELERLLTSAASGAPGAGGGVRTASVESGPGAPMRQSSVIAVWGPTGAPGRTSLAVSVAAELALLGSNVALIDADSYGGAVAPWLGLLDETPGFAAACRLAGNDALTRAEFDRVAQYVPMPQGALAVLTGIARASRWPELGSERVGRVVDAAAGWFDHVVVDVGFNLEADEEIASDLFAPRRNAATLTVLEHATQLVAVGLADPLGLSRLLRGWADAVAAAPGARHRLVVNRLRASVLGGNPAGQVSGALQRFGGIAPAALIPDDPPAFDAAMLAAAPLAIAAPRSAAREEIRGFVHGALLGLPATPQPSRRRGIRSKHARASLPAPVAASRPTIELSGVDPQ</sequence>
<evidence type="ECO:0000256" key="1">
    <source>
        <dbReference type="ARBA" id="ARBA00022741"/>
    </source>
</evidence>
<evidence type="ECO:0000256" key="2">
    <source>
        <dbReference type="ARBA" id="ARBA00022840"/>
    </source>
</evidence>